<dbReference type="GO" id="GO:0002224">
    <property type="term" value="P:toll-like receptor signaling pathway"/>
    <property type="evidence" value="ECO:0007669"/>
    <property type="project" value="TreeGrafter"/>
</dbReference>
<dbReference type="GO" id="GO:0006954">
    <property type="term" value="P:inflammatory response"/>
    <property type="evidence" value="ECO:0007669"/>
    <property type="project" value="UniProtKB-KW"/>
</dbReference>
<dbReference type="Pfam" id="PF01582">
    <property type="entry name" value="TIR"/>
    <property type="match status" value="1"/>
</dbReference>
<dbReference type="KEGG" id="lcf:108886843"/>
<keyword evidence="3" id="KW-0399">Innate immunity</keyword>
<keyword evidence="4" id="KW-0433">Leucine-rich repeat</keyword>
<dbReference type="PROSITE" id="PS50104">
    <property type="entry name" value="TIR"/>
    <property type="match status" value="1"/>
</dbReference>
<keyword evidence="7" id="KW-0677">Repeat</keyword>
<comment type="subcellular location">
    <subcellularLocation>
        <location evidence="1">Membrane</location>
        <topology evidence="1">Single-pass type I membrane protein</topology>
    </subcellularLocation>
</comment>
<evidence type="ECO:0000256" key="7">
    <source>
        <dbReference type="ARBA" id="ARBA00022737"/>
    </source>
</evidence>
<dbReference type="PANTHER" id="PTHR24365">
    <property type="entry name" value="TOLL-LIKE RECEPTOR"/>
    <property type="match status" value="1"/>
</dbReference>
<dbReference type="GO" id="GO:0005886">
    <property type="term" value="C:plasma membrane"/>
    <property type="evidence" value="ECO:0007669"/>
    <property type="project" value="TreeGrafter"/>
</dbReference>
<reference evidence="16" key="1">
    <citation type="submission" date="2025-08" db="UniProtKB">
        <authorList>
            <consortium name="RefSeq"/>
        </authorList>
    </citation>
    <scope>IDENTIFICATION</scope>
    <source>
        <tissue evidence="16">Brain</tissue>
    </source>
</reference>
<evidence type="ECO:0000259" key="14">
    <source>
        <dbReference type="PROSITE" id="PS50104"/>
    </source>
</evidence>
<feature type="domain" description="TIR" evidence="14">
    <location>
        <begin position="24"/>
        <end position="168"/>
    </location>
</feature>
<feature type="non-terminal residue" evidence="16">
    <location>
        <position position="1"/>
    </location>
</feature>
<evidence type="ECO:0000256" key="12">
    <source>
        <dbReference type="ARBA" id="ARBA00023180"/>
    </source>
</evidence>
<dbReference type="Proteomes" id="UP000694890">
    <property type="component" value="Unplaced"/>
</dbReference>
<organism evidence="15 16">
    <name type="scientific">Lates calcarifer</name>
    <name type="common">Barramundi</name>
    <name type="synonym">Holocentrus calcarifer</name>
    <dbReference type="NCBI Taxonomy" id="8187"/>
    <lineage>
        <taxon>Eukaryota</taxon>
        <taxon>Metazoa</taxon>
        <taxon>Chordata</taxon>
        <taxon>Craniata</taxon>
        <taxon>Vertebrata</taxon>
        <taxon>Euteleostomi</taxon>
        <taxon>Actinopterygii</taxon>
        <taxon>Neopterygii</taxon>
        <taxon>Teleostei</taxon>
        <taxon>Neoteleostei</taxon>
        <taxon>Acanthomorphata</taxon>
        <taxon>Carangaria</taxon>
        <taxon>Carangaria incertae sedis</taxon>
        <taxon>Centropomidae</taxon>
        <taxon>Lates</taxon>
    </lineage>
</organism>
<comment type="similarity">
    <text evidence="2">Belongs to the Toll-like receptor family.</text>
</comment>
<dbReference type="GO" id="GO:0038023">
    <property type="term" value="F:signaling receptor activity"/>
    <property type="evidence" value="ECO:0007669"/>
    <property type="project" value="TreeGrafter"/>
</dbReference>
<keyword evidence="9" id="KW-1133">Transmembrane helix</keyword>
<evidence type="ECO:0000256" key="2">
    <source>
        <dbReference type="ARBA" id="ARBA00009634"/>
    </source>
</evidence>
<dbReference type="GO" id="GO:0045087">
    <property type="term" value="P:innate immune response"/>
    <property type="evidence" value="ECO:0007669"/>
    <property type="project" value="UniProtKB-KW"/>
</dbReference>
<name>A0AAJ7PSG2_LATCA</name>
<dbReference type="RefSeq" id="XP_018537426.2">
    <property type="nucleotide sequence ID" value="XM_018681910.2"/>
</dbReference>
<sequence>QIPVLCVHQVNQKPNFALILSSLLSSNSYNLIKKKQWKKLAWVYRELLPVLEGQQGWRLCLHHRDFEPGKPIVENITEAIYGSRKTICVISQNYLQSEWCSREIQMASFRLFDEHKDVLILLFLEDIPAQQLSPYYHMRSLVKKRTYLSWPKAGQHTGVFWMKISQALETAESPTEHTHLLTGNPHFM</sequence>
<dbReference type="SUPFAM" id="SSF52200">
    <property type="entry name" value="Toll/Interleukin receptor TIR domain"/>
    <property type="match status" value="1"/>
</dbReference>
<protein>
    <submittedName>
        <fullName evidence="16">Toll-like receptor 13</fullName>
    </submittedName>
</protein>
<evidence type="ECO:0000313" key="16">
    <source>
        <dbReference type="RefSeq" id="XP_018537426.2"/>
    </source>
</evidence>
<dbReference type="Gene3D" id="3.40.50.10140">
    <property type="entry name" value="Toll/interleukin-1 receptor homology (TIR) domain"/>
    <property type="match status" value="1"/>
</dbReference>
<keyword evidence="11" id="KW-0675">Receptor</keyword>
<evidence type="ECO:0000256" key="10">
    <source>
        <dbReference type="ARBA" id="ARBA00023136"/>
    </source>
</evidence>
<keyword evidence="5" id="KW-0812">Transmembrane</keyword>
<keyword evidence="13" id="KW-0395">Inflammatory response</keyword>
<evidence type="ECO:0000313" key="15">
    <source>
        <dbReference type="Proteomes" id="UP000694890"/>
    </source>
</evidence>
<accession>A0AAJ7PSG2</accession>
<proteinExistence type="inferred from homology"/>
<dbReference type="PANTHER" id="PTHR24365:SF522">
    <property type="entry name" value="LOW QUALITY PROTEIN: TOLL-LIKE RECEPTOR 13-RELATED"/>
    <property type="match status" value="1"/>
</dbReference>
<keyword evidence="12" id="KW-0325">Glycoprotein</keyword>
<evidence type="ECO:0000256" key="11">
    <source>
        <dbReference type="ARBA" id="ARBA00023170"/>
    </source>
</evidence>
<dbReference type="InterPro" id="IPR035897">
    <property type="entry name" value="Toll_tir_struct_dom_sf"/>
</dbReference>
<evidence type="ECO:0000256" key="6">
    <source>
        <dbReference type="ARBA" id="ARBA00022729"/>
    </source>
</evidence>
<dbReference type="SMART" id="SM00255">
    <property type="entry name" value="TIR"/>
    <property type="match status" value="1"/>
</dbReference>
<evidence type="ECO:0000256" key="13">
    <source>
        <dbReference type="ARBA" id="ARBA00023198"/>
    </source>
</evidence>
<gene>
    <name evidence="16" type="primary">LOC108886843</name>
</gene>
<evidence type="ECO:0000256" key="3">
    <source>
        <dbReference type="ARBA" id="ARBA00022588"/>
    </source>
</evidence>
<dbReference type="FunFam" id="3.40.50.10140:FF:000001">
    <property type="entry name" value="Toll-like receptor 2"/>
    <property type="match status" value="1"/>
</dbReference>
<dbReference type="InterPro" id="IPR000157">
    <property type="entry name" value="TIR_dom"/>
</dbReference>
<evidence type="ECO:0000256" key="9">
    <source>
        <dbReference type="ARBA" id="ARBA00022989"/>
    </source>
</evidence>
<keyword evidence="6" id="KW-0732">Signal</keyword>
<dbReference type="PRINTS" id="PR01537">
    <property type="entry name" value="INTRLKN1R1F"/>
</dbReference>
<dbReference type="AlphaFoldDB" id="A0AAJ7PSG2"/>
<evidence type="ECO:0000256" key="4">
    <source>
        <dbReference type="ARBA" id="ARBA00022614"/>
    </source>
</evidence>
<evidence type="ECO:0000256" key="5">
    <source>
        <dbReference type="ARBA" id="ARBA00022692"/>
    </source>
</evidence>
<evidence type="ECO:0000256" key="8">
    <source>
        <dbReference type="ARBA" id="ARBA00022859"/>
    </source>
</evidence>
<dbReference type="GeneID" id="108886843"/>
<keyword evidence="8" id="KW-0391">Immunity</keyword>
<keyword evidence="10" id="KW-0472">Membrane</keyword>
<evidence type="ECO:0000256" key="1">
    <source>
        <dbReference type="ARBA" id="ARBA00004479"/>
    </source>
</evidence>